<organism evidence="1 2">
    <name type="scientific">Brachionus plicatilis</name>
    <name type="common">Marine rotifer</name>
    <name type="synonym">Brachionus muelleri</name>
    <dbReference type="NCBI Taxonomy" id="10195"/>
    <lineage>
        <taxon>Eukaryota</taxon>
        <taxon>Metazoa</taxon>
        <taxon>Spiralia</taxon>
        <taxon>Gnathifera</taxon>
        <taxon>Rotifera</taxon>
        <taxon>Eurotatoria</taxon>
        <taxon>Monogononta</taxon>
        <taxon>Pseudotrocha</taxon>
        <taxon>Ploima</taxon>
        <taxon>Brachionidae</taxon>
        <taxon>Brachionus</taxon>
    </lineage>
</organism>
<name>A0A3M7QZW2_BRAPC</name>
<keyword evidence="2" id="KW-1185">Reference proteome</keyword>
<gene>
    <name evidence="1" type="ORF">BpHYR1_011547</name>
</gene>
<comment type="caution">
    <text evidence="1">The sequence shown here is derived from an EMBL/GenBank/DDBJ whole genome shotgun (WGS) entry which is preliminary data.</text>
</comment>
<reference evidence="1 2" key="1">
    <citation type="journal article" date="2018" name="Sci. Rep.">
        <title>Genomic signatures of local adaptation to the degree of environmental predictability in rotifers.</title>
        <authorList>
            <person name="Franch-Gras L."/>
            <person name="Hahn C."/>
            <person name="Garcia-Roger E.M."/>
            <person name="Carmona M.J."/>
            <person name="Serra M."/>
            <person name="Gomez A."/>
        </authorList>
    </citation>
    <scope>NUCLEOTIDE SEQUENCE [LARGE SCALE GENOMIC DNA]</scope>
    <source>
        <strain evidence="1">HYR1</strain>
    </source>
</reference>
<dbReference type="EMBL" id="REGN01004688">
    <property type="protein sequence ID" value="RNA16525.1"/>
    <property type="molecule type" value="Genomic_DNA"/>
</dbReference>
<proteinExistence type="predicted"/>
<sequence length="125" mass="14485">MELGNFTTESSETTRLKEFQALQKLCNLLHSLIKDFLMVCILQKIAEFLQSLEFFCTNLYNIVRLAEPFLHNQKKSYKAFTFCTVIFVLKFHIAGLRQHHAVECPLVRLQEQLGGNPVEIPQIDL</sequence>
<dbReference type="Proteomes" id="UP000276133">
    <property type="component" value="Unassembled WGS sequence"/>
</dbReference>
<evidence type="ECO:0000313" key="1">
    <source>
        <dbReference type="EMBL" id="RNA16525.1"/>
    </source>
</evidence>
<dbReference type="AlphaFoldDB" id="A0A3M7QZW2"/>
<accession>A0A3M7QZW2</accession>
<protein>
    <submittedName>
        <fullName evidence="1">Uncharacterized protein</fullName>
    </submittedName>
</protein>
<evidence type="ECO:0000313" key="2">
    <source>
        <dbReference type="Proteomes" id="UP000276133"/>
    </source>
</evidence>